<dbReference type="GO" id="GO:0007034">
    <property type="term" value="P:vacuolar transport"/>
    <property type="evidence" value="ECO:0007669"/>
    <property type="project" value="TreeGrafter"/>
</dbReference>
<name>A0A176WL39_MARPO</name>
<feature type="domain" description="CLEC16A/TT9 C-terminal" evidence="5">
    <location>
        <begin position="484"/>
        <end position="578"/>
    </location>
</feature>
<protein>
    <submittedName>
        <fullName evidence="6">Uncharacterized protein</fullName>
    </submittedName>
</protein>
<organism evidence="6 7">
    <name type="scientific">Marchantia polymorpha subsp. ruderalis</name>
    <dbReference type="NCBI Taxonomy" id="1480154"/>
    <lineage>
        <taxon>Eukaryota</taxon>
        <taxon>Viridiplantae</taxon>
        <taxon>Streptophyta</taxon>
        <taxon>Embryophyta</taxon>
        <taxon>Marchantiophyta</taxon>
        <taxon>Marchantiopsida</taxon>
        <taxon>Marchantiidae</taxon>
        <taxon>Marchantiales</taxon>
        <taxon>Marchantiaceae</taxon>
        <taxon>Marchantia</taxon>
    </lineage>
</organism>
<evidence type="ECO:0000259" key="4">
    <source>
        <dbReference type="Pfam" id="PF09758"/>
    </source>
</evidence>
<evidence type="ECO:0000313" key="7">
    <source>
        <dbReference type="Proteomes" id="UP000077202"/>
    </source>
</evidence>
<feature type="compositionally biased region" description="Basic and acidic residues" evidence="3">
    <location>
        <begin position="622"/>
        <end position="638"/>
    </location>
</feature>
<dbReference type="PANTHER" id="PTHR21481">
    <property type="entry name" value="PROTEIN CLEC16A"/>
    <property type="match status" value="1"/>
</dbReference>
<proteinExistence type="inferred from homology"/>
<feature type="region of interest" description="Disordered" evidence="3">
    <location>
        <begin position="139"/>
        <end position="180"/>
    </location>
</feature>
<dbReference type="AlphaFoldDB" id="A0A176WL39"/>
<dbReference type="Pfam" id="PF19439">
    <property type="entry name" value="CLEC16A_C"/>
    <property type="match status" value="1"/>
</dbReference>
<dbReference type="PANTHER" id="PTHR21481:SF0">
    <property type="entry name" value="PROTEIN CLEC16A"/>
    <property type="match status" value="1"/>
</dbReference>
<dbReference type="InterPro" id="IPR016024">
    <property type="entry name" value="ARM-type_fold"/>
</dbReference>
<evidence type="ECO:0000313" key="6">
    <source>
        <dbReference type="EMBL" id="OAE33878.1"/>
    </source>
</evidence>
<dbReference type="InterPro" id="IPR039272">
    <property type="entry name" value="CLEC16A/TT9"/>
</dbReference>
<dbReference type="GO" id="GO:1901096">
    <property type="term" value="P:regulation of autophagosome maturation"/>
    <property type="evidence" value="ECO:0007669"/>
    <property type="project" value="TreeGrafter"/>
</dbReference>
<evidence type="ECO:0000256" key="3">
    <source>
        <dbReference type="SAM" id="MobiDB-lite"/>
    </source>
</evidence>
<evidence type="ECO:0000259" key="5">
    <source>
        <dbReference type="Pfam" id="PF19439"/>
    </source>
</evidence>
<sequence length="1090" mass="121642">MSTGRFEGADGGQDTKLETRERAAARNERKAEVDGGEKSGLSEVPFVPFVHPVGSHVRPTAPGKLPCRPFGFRRDPQDAKEFPKRYHTWHTAKDLFLSWTNGVGTPEPTYVLNFREMSTAWLGPAAGAWTPKSETEKAFTKGKECGAEEVEEQREEGRREAGRGGGRGGKGREGKGGGGVEETQRWWWWCRGSKKRSRRERGHERMKEGREGGREGGMRNERGQRSDSPWMSSSKLAPLTFSFSSEGVTSPIVRYLNEQLQRVTVVNDSNKVGQDFVIETLRSIAEHMIWGDQHDPTFFDYFMEKQVMAHFLRILNDSNKNSSVAVQLLQTLSIIIGNIRSEHAIYYLFSNEYINNLITYPFDFRHEETLAYYISFLRTISIKLDQNTVSFFIKTKNDEVISFPLYSEAIKFFHHEESMVRIAVRTLTLNVYNVDDECIQKFVMSAPVVSYFSDLVTFLRQQSINLDGLVAEAARAPQSAPTIGRLEAAIAEIGDLLFYCNDIMCSGIPKLNELMSKHIANLLVLPVLIPSLCPVVDTAAATGGLHVSPLCSMYLLSRLTHIVKRKPLVNYISAGLLQNPQPAPTVAKENGVGPSKDSTLSSNLPVIVNQEDGSSRPSPTLKEARSLRAEDNVKKEENASPESESWNEKRRLSQLNDCESPIESPRESLLSHLLHNDDKLVLASLCVLVSLLQNEALDDMLLDALGILPRRKRHKHMLLQALMGSQSEEEPELFSDPPEHFDDEVSLGIRNFKITDFVDFVVFFLPLLEAGACILDNVQPKSSPDAGGGDGPGIKTKHRSESAYKAARDDIIKELTDCWCDVIPSVVTEEWRVCRKALESPSLQRDSSFVLLPRTLDSHAEGDVSSSVVGERMRAAVKVFVALHQMQHLLSEGTWPEFPVLADPKEEPRNLLIRVGLKLSTVSVGTEVDLFEGNAMPCRVAFERGKERSVYLLVAHKERDAASWLLLAEDTPSRNGHGIVRVIAPLAGSKPRVDDDHPRWLHLRIRSPHWPSADAGKLGTGGSRVKRLVDGRWTLAFSDEESCKNARVSVTEMIETQSKLVKQVLAPLLDPTPAQKSLEELANESHISNS</sequence>
<dbReference type="InterPro" id="IPR019155">
    <property type="entry name" value="CLEC16A/TT9_N"/>
</dbReference>
<gene>
    <name evidence="6" type="ORF">AXG93_3037s1010</name>
</gene>
<feature type="region of interest" description="Disordered" evidence="3">
    <location>
        <begin position="198"/>
        <end position="233"/>
    </location>
</feature>
<feature type="region of interest" description="Disordered" evidence="3">
    <location>
        <begin position="781"/>
        <end position="801"/>
    </location>
</feature>
<feature type="compositionally biased region" description="Basic and acidic residues" evidence="3">
    <location>
        <begin position="13"/>
        <end position="37"/>
    </location>
</feature>
<dbReference type="GO" id="GO:0016197">
    <property type="term" value="P:endosomal transport"/>
    <property type="evidence" value="ECO:0007669"/>
    <property type="project" value="TreeGrafter"/>
</dbReference>
<comment type="caution">
    <text evidence="6">The sequence shown here is derived from an EMBL/GenBank/DDBJ whole genome shotgun (WGS) entry which is preliminary data.</text>
</comment>
<dbReference type="Pfam" id="PF09758">
    <property type="entry name" value="FPL"/>
    <property type="match status" value="1"/>
</dbReference>
<dbReference type="Proteomes" id="UP000077202">
    <property type="component" value="Unassembled WGS sequence"/>
</dbReference>
<dbReference type="GO" id="GO:0005770">
    <property type="term" value="C:late endosome"/>
    <property type="evidence" value="ECO:0007669"/>
    <property type="project" value="TreeGrafter"/>
</dbReference>
<dbReference type="InterPro" id="IPR045820">
    <property type="entry name" value="CLEC16A/TT9_C"/>
</dbReference>
<evidence type="ECO:0000256" key="1">
    <source>
        <dbReference type="ARBA" id="ARBA00006441"/>
    </source>
</evidence>
<feature type="region of interest" description="Disordered" evidence="3">
    <location>
        <begin position="584"/>
        <end position="661"/>
    </location>
</feature>
<evidence type="ECO:0000256" key="2">
    <source>
        <dbReference type="ARBA" id="ARBA00023006"/>
    </source>
</evidence>
<feature type="domain" description="FPL" evidence="4">
    <location>
        <begin position="281"/>
        <end position="432"/>
    </location>
</feature>
<keyword evidence="7" id="KW-1185">Reference proteome</keyword>
<feature type="compositionally biased region" description="Basic and acidic residues" evidence="3">
    <location>
        <begin position="201"/>
        <end position="225"/>
    </location>
</feature>
<reference evidence="6" key="1">
    <citation type="submission" date="2016-03" db="EMBL/GenBank/DDBJ databases">
        <title>Mechanisms controlling the formation of the plant cell surface in tip-growing cells are functionally conserved among land plants.</title>
        <authorList>
            <person name="Honkanen S."/>
            <person name="Jones V.A."/>
            <person name="Morieri G."/>
            <person name="Champion C."/>
            <person name="Hetherington A.J."/>
            <person name="Kelly S."/>
            <person name="Saint-Marcoux D."/>
            <person name="Proust H."/>
            <person name="Prescott H."/>
            <person name="Dolan L."/>
        </authorList>
    </citation>
    <scope>NUCLEOTIDE SEQUENCE [LARGE SCALE GENOMIC DNA]</scope>
    <source>
        <tissue evidence="6">Whole gametophyte</tissue>
    </source>
</reference>
<feature type="region of interest" description="Disordered" evidence="3">
    <location>
        <begin position="1"/>
        <end position="42"/>
    </location>
</feature>
<dbReference type="EMBL" id="LVLJ01000477">
    <property type="protein sequence ID" value="OAE33878.1"/>
    <property type="molecule type" value="Genomic_DNA"/>
</dbReference>
<accession>A0A176WL39</accession>
<keyword evidence="2" id="KW-0072">Autophagy</keyword>
<dbReference type="GO" id="GO:0005794">
    <property type="term" value="C:Golgi apparatus"/>
    <property type="evidence" value="ECO:0007669"/>
    <property type="project" value="TreeGrafter"/>
</dbReference>
<dbReference type="SUPFAM" id="SSF48371">
    <property type="entry name" value="ARM repeat"/>
    <property type="match status" value="1"/>
</dbReference>
<comment type="similarity">
    <text evidence="1">Belongs to the CLEC16A/gop-1 family.</text>
</comment>
<dbReference type="GO" id="GO:0006914">
    <property type="term" value="P:autophagy"/>
    <property type="evidence" value="ECO:0007669"/>
    <property type="project" value="UniProtKB-KW"/>
</dbReference>